<feature type="signal peptide" evidence="4">
    <location>
        <begin position="1"/>
        <end position="19"/>
    </location>
</feature>
<dbReference type="InterPro" id="IPR036937">
    <property type="entry name" value="Adhesion_dom_fimbrial_sf"/>
</dbReference>
<evidence type="ECO:0000256" key="1">
    <source>
        <dbReference type="ARBA" id="ARBA00004561"/>
    </source>
</evidence>
<comment type="similarity">
    <text evidence="2">Belongs to the fimbrial protein family.</text>
</comment>
<dbReference type="Proteomes" id="UP001148203">
    <property type="component" value="Unassembled WGS sequence"/>
</dbReference>
<comment type="caution">
    <text evidence="6">The sequence shown here is derived from an EMBL/GenBank/DDBJ whole genome shotgun (WGS) entry which is preliminary data.</text>
</comment>
<evidence type="ECO:0000259" key="5">
    <source>
        <dbReference type="Pfam" id="PF00419"/>
    </source>
</evidence>
<keyword evidence="4" id="KW-0732">Signal</keyword>
<evidence type="ECO:0000256" key="4">
    <source>
        <dbReference type="SAM" id="SignalP"/>
    </source>
</evidence>
<name>A0ABT5NU70_9PSED</name>
<sequence>MKKSLFALTLGLAATSAFAAPDGRINFLGSVKSASCAIEIVNPENGSVGNLIQLGSVDSSALTTVGSVAGERAFQMRITPGTTCSVDPGKLDATVTFNSVYGGGGEHYGLKPTNNPAQSVVVAIKDRSNSYVKNGTASTIYVLDPTNPTLMDFTAMYLSTASSGAPVTAGSADADIEFTLAMN</sequence>
<reference evidence="6 7" key="1">
    <citation type="submission" date="2022-05" db="EMBL/GenBank/DDBJ databases">
        <title>Novel Pseudomonas spp. Isolated from a Rainbow Trout Aquaculture Facility.</title>
        <authorList>
            <person name="Testerman T."/>
            <person name="Graf J."/>
        </authorList>
    </citation>
    <scope>NUCLEOTIDE SEQUENCE [LARGE SCALE GENOMIC DNA]</scope>
    <source>
        <strain evidence="6 7">ID681</strain>
    </source>
</reference>
<evidence type="ECO:0000256" key="2">
    <source>
        <dbReference type="ARBA" id="ARBA00006671"/>
    </source>
</evidence>
<dbReference type="InterPro" id="IPR000259">
    <property type="entry name" value="Adhesion_dom_fimbrial"/>
</dbReference>
<keyword evidence="7" id="KW-1185">Reference proteome</keyword>
<feature type="domain" description="Fimbrial-type adhesion" evidence="5">
    <location>
        <begin position="25"/>
        <end position="180"/>
    </location>
</feature>
<dbReference type="Pfam" id="PF00419">
    <property type="entry name" value="Fimbrial"/>
    <property type="match status" value="1"/>
</dbReference>
<feature type="chain" id="PRO_5045289114" evidence="4">
    <location>
        <begin position="20"/>
        <end position="183"/>
    </location>
</feature>
<dbReference type="Gene3D" id="2.60.40.1090">
    <property type="entry name" value="Fimbrial-type adhesion domain"/>
    <property type="match status" value="1"/>
</dbReference>
<comment type="subcellular location">
    <subcellularLocation>
        <location evidence="1">Fimbrium</location>
    </subcellularLocation>
</comment>
<protein>
    <submittedName>
        <fullName evidence="6">Type 1 fimbrial protein</fullName>
    </submittedName>
</protein>
<accession>A0ABT5NU70</accession>
<organism evidence="6 7">
    <name type="scientific">Pseudomonas fontis</name>
    <dbReference type="NCBI Taxonomy" id="2942633"/>
    <lineage>
        <taxon>Bacteria</taxon>
        <taxon>Pseudomonadati</taxon>
        <taxon>Pseudomonadota</taxon>
        <taxon>Gammaproteobacteria</taxon>
        <taxon>Pseudomonadales</taxon>
        <taxon>Pseudomonadaceae</taxon>
        <taxon>Pseudomonas</taxon>
    </lineage>
</organism>
<evidence type="ECO:0000313" key="6">
    <source>
        <dbReference type="EMBL" id="MDD0991715.1"/>
    </source>
</evidence>
<dbReference type="RefSeq" id="WP_273913787.1">
    <property type="nucleotide sequence ID" value="NZ_JAMDGX010000105.1"/>
</dbReference>
<dbReference type="InterPro" id="IPR050263">
    <property type="entry name" value="Bact_Fimbrial_Adh_Pro"/>
</dbReference>
<evidence type="ECO:0000313" key="7">
    <source>
        <dbReference type="Proteomes" id="UP001148203"/>
    </source>
</evidence>
<dbReference type="EMBL" id="JAMDGY010000035">
    <property type="protein sequence ID" value="MDD0991715.1"/>
    <property type="molecule type" value="Genomic_DNA"/>
</dbReference>
<dbReference type="PANTHER" id="PTHR33420:SF14">
    <property type="entry name" value="TYPE 1 FIMBRIN D-MANNOSE SPECIFIC ADHESIN"/>
    <property type="match status" value="1"/>
</dbReference>
<keyword evidence="3" id="KW-0281">Fimbrium</keyword>
<dbReference type="InterPro" id="IPR008966">
    <property type="entry name" value="Adhesion_dom_sf"/>
</dbReference>
<dbReference type="SUPFAM" id="SSF49401">
    <property type="entry name" value="Bacterial adhesins"/>
    <property type="match status" value="1"/>
</dbReference>
<gene>
    <name evidence="6" type="ORF">M5G11_14310</name>
</gene>
<dbReference type="PANTHER" id="PTHR33420">
    <property type="entry name" value="FIMBRIAL SUBUNIT ELFA-RELATED"/>
    <property type="match status" value="1"/>
</dbReference>
<evidence type="ECO:0000256" key="3">
    <source>
        <dbReference type="ARBA" id="ARBA00023263"/>
    </source>
</evidence>
<proteinExistence type="inferred from homology"/>